<dbReference type="HOGENOM" id="CLU_2986382_0_0_11"/>
<reference evidence="1 2" key="1">
    <citation type="journal article" date="2011" name="J. Bacteriol.">
        <title>Complete genome sequence of Amycolicicoccus subflavus DQS3-9A1T, an actinomycete isolated from crude oil-polluted soil.</title>
        <authorList>
            <person name="Cai M."/>
            <person name="Chen W.M."/>
            <person name="Nie Y."/>
            <person name="Chi C.Q."/>
            <person name="Wang Y.N."/>
            <person name="Tang Y.Q."/>
            <person name="Li G.Y."/>
            <person name="Wu X.L."/>
        </authorList>
    </citation>
    <scope>NUCLEOTIDE SEQUENCE [LARGE SCALE GENOMIC DNA]</scope>
    <source>
        <strain evidence="2">DSM 45089 / DQS3-9A1</strain>
        <plasmid evidence="1 2">pAS9A-2</plasmid>
    </source>
</reference>
<protein>
    <submittedName>
        <fullName evidence="1">Uncharacterized protein</fullName>
    </submittedName>
</protein>
<dbReference type="EMBL" id="CP002788">
    <property type="protein sequence ID" value="AEF43055.1"/>
    <property type="molecule type" value="Genomic_DNA"/>
</dbReference>
<geneLocation type="plasmid" evidence="1 2">
    <name>pAS9A-2</name>
</geneLocation>
<accession>F6ESD4</accession>
<dbReference type="KEGG" id="asd:AS9A_P20011"/>
<dbReference type="AlphaFoldDB" id="F6ESD4"/>
<name>F6ESD4_HOYSD</name>
<keyword evidence="2" id="KW-1185">Reference proteome</keyword>
<keyword evidence="1" id="KW-0614">Plasmid</keyword>
<proteinExistence type="predicted"/>
<dbReference type="Proteomes" id="UP000009235">
    <property type="component" value="Plasmid pAS9A-2"/>
</dbReference>
<organism evidence="1 2">
    <name type="scientific">Hoyosella subflava (strain DSM 45089 / JCM 17490 / NBRC 109087 / DQS3-9A1)</name>
    <name type="common">Amycolicicoccus subflavus</name>
    <dbReference type="NCBI Taxonomy" id="443218"/>
    <lineage>
        <taxon>Bacteria</taxon>
        <taxon>Bacillati</taxon>
        <taxon>Actinomycetota</taxon>
        <taxon>Actinomycetes</taxon>
        <taxon>Mycobacteriales</taxon>
        <taxon>Hoyosellaceae</taxon>
        <taxon>Hoyosella</taxon>
    </lineage>
</organism>
<gene>
    <name evidence="1" type="ordered locus">AS9A_P20011</name>
</gene>
<evidence type="ECO:0000313" key="2">
    <source>
        <dbReference type="Proteomes" id="UP000009235"/>
    </source>
</evidence>
<sequence length="57" mass="6284">MAAALAQVLVAHTQTANQCFFGFWEVHFSFKIPCNVARVQTLLGTMLMTIGEVRDAV</sequence>
<evidence type="ECO:0000313" key="1">
    <source>
        <dbReference type="EMBL" id="AEF43055.1"/>
    </source>
</evidence>